<name>A0ABZ2R2M9_9ACTN</name>
<accession>A0ABZ2R2M9</accession>
<keyword evidence="2" id="KW-0812">Transmembrane</keyword>
<evidence type="ECO:0000256" key="1">
    <source>
        <dbReference type="SAM" id="MobiDB-lite"/>
    </source>
</evidence>
<feature type="transmembrane region" description="Helical" evidence="2">
    <location>
        <begin position="18"/>
        <end position="38"/>
    </location>
</feature>
<proteinExistence type="predicted"/>
<dbReference type="RefSeq" id="WP_407288724.1">
    <property type="nucleotide sequence ID" value="NZ_CP147982.1"/>
</dbReference>
<sequence>MNGARATGRPRGAGARPWLIGGGALLAVGAIVGVVVAVSGGDGESAASGKPSGAPGAAAPPAPAKKSFTKVPEGCELIKPSTLARIAPGTECKPSQFDHATMAAMITRMPSWETPFGAAGHMLDLQVNLMVSPSASGMYDIHKKSALEALKKVRTITDSRPLSGLGEDAYVVHGVDKDPMDLAEAQVIVREGNAEFTVSLTYDTRAAGRNQRQAEDAAIAAARDVLGSLG</sequence>
<evidence type="ECO:0000313" key="4">
    <source>
        <dbReference type="Proteomes" id="UP001626628"/>
    </source>
</evidence>
<protein>
    <recommendedName>
        <fullName evidence="5">DUF3558 domain-containing protein</fullName>
    </recommendedName>
</protein>
<evidence type="ECO:0000256" key="2">
    <source>
        <dbReference type="SAM" id="Phobius"/>
    </source>
</evidence>
<keyword evidence="2" id="KW-1133">Transmembrane helix</keyword>
<feature type="region of interest" description="Disordered" evidence="1">
    <location>
        <begin position="42"/>
        <end position="66"/>
    </location>
</feature>
<keyword evidence="4" id="KW-1185">Reference proteome</keyword>
<reference evidence="3 4" key="1">
    <citation type="submission" date="2024-03" db="EMBL/GenBank/DDBJ databases">
        <title>The complete genome of Streptomyces sirii sp.nov.</title>
        <authorList>
            <person name="Zakalyukina Y.V."/>
            <person name="Belik A.R."/>
            <person name="Biryukov M.V."/>
            <person name="Baturina O.A."/>
            <person name="Kabilov M.R."/>
        </authorList>
    </citation>
    <scope>NUCLEOTIDE SEQUENCE [LARGE SCALE GENOMIC DNA]</scope>
    <source>
        <strain evidence="3 4">BP-8</strain>
    </source>
</reference>
<evidence type="ECO:0008006" key="5">
    <source>
        <dbReference type="Google" id="ProtNLM"/>
    </source>
</evidence>
<evidence type="ECO:0000313" key="3">
    <source>
        <dbReference type="EMBL" id="WXK80794.1"/>
    </source>
</evidence>
<keyword evidence="2" id="KW-0472">Membrane</keyword>
<feature type="compositionally biased region" description="Low complexity" evidence="1">
    <location>
        <begin position="42"/>
        <end position="57"/>
    </location>
</feature>
<gene>
    <name evidence="3" type="ORF">WAB15_34930</name>
</gene>
<dbReference type="EMBL" id="CP147982">
    <property type="protein sequence ID" value="WXK80794.1"/>
    <property type="molecule type" value="Genomic_DNA"/>
</dbReference>
<dbReference type="Proteomes" id="UP001626628">
    <property type="component" value="Chromosome"/>
</dbReference>
<organism evidence="3 4">
    <name type="scientific">Streptomyces sirii</name>
    <dbReference type="NCBI Taxonomy" id="3127701"/>
    <lineage>
        <taxon>Bacteria</taxon>
        <taxon>Bacillati</taxon>
        <taxon>Actinomycetota</taxon>
        <taxon>Actinomycetes</taxon>
        <taxon>Kitasatosporales</taxon>
        <taxon>Streptomycetaceae</taxon>
        <taxon>Streptomyces</taxon>
    </lineage>
</organism>